<organism evidence="6 7">
    <name type="scientific">Hymenobacter qilianensis</name>
    <dbReference type="NCBI Taxonomy" id="1385715"/>
    <lineage>
        <taxon>Bacteria</taxon>
        <taxon>Pseudomonadati</taxon>
        <taxon>Bacteroidota</taxon>
        <taxon>Cytophagia</taxon>
        <taxon>Cytophagales</taxon>
        <taxon>Hymenobacteraceae</taxon>
        <taxon>Hymenobacter</taxon>
    </lineage>
</organism>
<dbReference type="GO" id="GO:0004644">
    <property type="term" value="F:phosphoribosylglycinamide formyltransferase activity"/>
    <property type="evidence" value="ECO:0007669"/>
    <property type="project" value="UniProtKB-EC"/>
</dbReference>
<evidence type="ECO:0000313" key="7">
    <source>
        <dbReference type="Proteomes" id="UP000516093"/>
    </source>
</evidence>
<sequence length="261" mass="28467">MSAVATGKKIVLLAGPGESTDILFHALDEEFGVHRVIIETPISQQQLLKRRTQKLGYATVAGQILFKLLIAVPLAKASQLRLKNIRLQAKLDNRPVPDDRVLSVASVNSAECIAALQELQADVIVVNGTRIISKKVLTSVSCPFINTHAGITPLYRGVHGGYWALTQNDRAHCGVSVHLVDPGIDTGAIIAQALIEPTSEDNFVTYPLLQLAAGLPLLKQAVYDALRGEVQLKKPPTGESRLWSHPTLAEYLRYRRMNGTQ</sequence>
<dbReference type="PANTHER" id="PTHR43369:SF2">
    <property type="entry name" value="PHOSPHORIBOSYLGLYCINAMIDE FORMYLTRANSFERASE"/>
    <property type="match status" value="1"/>
</dbReference>
<evidence type="ECO:0000256" key="2">
    <source>
        <dbReference type="ARBA" id="ARBA00012254"/>
    </source>
</evidence>
<dbReference type="Gene3D" id="3.40.50.170">
    <property type="entry name" value="Formyl transferase, N-terminal domain"/>
    <property type="match status" value="1"/>
</dbReference>
<evidence type="ECO:0000313" key="6">
    <source>
        <dbReference type="EMBL" id="QNP52619.1"/>
    </source>
</evidence>
<accession>A0A7H0GWF3</accession>
<dbReference type="Pfam" id="PF00551">
    <property type="entry name" value="Formyl_trans_N"/>
    <property type="match status" value="1"/>
</dbReference>
<dbReference type="AlphaFoldDB" id="A0A7H0GWF3"/>
<dbReference type="GO" id="GO:0005829">
    <property type="term" value="C:cytosol"/>
    <property type="evidence" value="ECO:0007669"/>
    <property type="project" value="TreeGrafter"/>
</dbReference>
<comment type="pathway">
    <text evidence="1">Purine metabolism; IMP biosynthesis via de novo pathway; N(2)-formyl-N(1)-(5-phospho-D-ribosyl)glycinamide from N(1)-(5-phospho-D-ribosyl)glycinamide (10-formyl THF route): step 1/1.</text>
</comment>
<dbReference type="EMBL" id="CP060784">
    <property type="protein sequence ID" value="QNP52619.1"/>
    <property type="molecule type" value="Genomic_DNA"/>
</dbReference>
<evidence type="ECO:0000256" key="3">
    <source>
        <dbReference type="ARBA" id="ARBA00022679"/>
    </source>
</evidence>
<gene>
    <name evidence="6" type="ORF">H9L05_02320</name>
</gene>
<name>A0A7H0GWF3_9BACT</name>
<dbReference type="Proteomes" id="UP000516093">
    <property type="component" value="Chromosome"/>
</dbReference>
<keyword evidence="4" id="KW-0658">Purine biosynthesis</keyword>
<evidence type="ECO:0000256" key="1">
    <source>
        <dbReference type="ARBA" id="ARBA00005054"/>
    </source>
</evidence>
<dbReference type="EC" id="2.1.2.2" evidence="2"/>
<dbReference type="InterPro" id="IPR002376">
    <property type="entry name" value="Formyl_transf_N"/>
</dbReference>
<reference evidence="6 7" key="1">
    <citation type="submission" date="2020-08" db="EMBL/GenBank/DDBJ databases">
        <title>Genome sequence of Hymenobacter qilianensis JCM 19763T.</title>
        <authorList>
            <person name="Hyun D.-W."/>
            <person name="Bae J.-W."/>
        </authorList>
    </citation>
    <scope>NUCLEOTIDE SEQUENCE [LARGE SCALE GENOMIC DNA]</scope>
    <source>
        <strain evidence="6 7">JCM 19763</strain>
    </source>
</reference>
<keyword evidence="3 6" id="KW-0808">Transferase</keyword>
<dbReference type="CDD" id="cd08653">
    <property type="entry name" value="FMT_core_like_3"/>
    <property type="match status" value="1"/>
</dbReference>
<dbReference type="GO" id="GO:0006189">
    <property type="term" value="P:'de novo' IMP biosynthetic process"/>
    <property type="evidence" value="ECO:0007669"/>
    <property type="project" value="TreeGrafter"/>
</dbReference>
<evidence type="ECO:0000259" key="5">
    <source>
        <dbReference type="Pfam" id="PF00551"/>
    </source>
</evidence>
<keyword evidence="7" id="KW-1185">Reference proteome</keyword>
<dbReference type="SUPFAM" id="SSF53328">
    <property type="entry name" value="Formyltransferase"/>
    <property type="match status" value="1"/>
</dbReference>
<protein>
    <recommendedName>
        <fullName evidence="2">phosphoribosylglycinamide formyltransferase 1</fullName>
        <ecNumber evidence="2">2.1.2.2</ecNumber>
    </recommendedName>
</protein>
<dbReference type="InterPro" id="IPR036477">
    <property type="entry name" value="Formyl_transf_N_sf"/>
</dbReference>
<evidence type="ECO:0000256" key="4">
    <source>
        <dbReference type="ARBA" id="ARBA00022755"/>
    </source>
</evidence>
<dbReference type="RefSeq" id="WP_187732869.1">
    <property type="nucleotide sequence ID" value="NZ_BMFN01000002.1"/>
</dbReference>
<proteinExistence type="predicted"/>
<feature type="domain" description="Formyl transferase N-terminal" evidence="5">
    <location>
        <begin position="104"/>
        <end position="201"/>
    </location>
</feature>
<dbReference type="KEGG" id="hqi:H9L05_02320"/>
<dbReference type="PANTHER" id="PTHR43369">
    <property type="entry name" value="PHOSPHORIBOSYLGLYCINAMIDE FORMYLTRANSFERASE"/>
    <property type="match status" value="1"/>
</dbReference>